<sequence length="107" mass="11694">MSVKPSVKIQKLAKSQIEIEVEISGEDMAGLRDLTLKEMAAVAAIKGFRPGKAPKDLVEKEIGGEKIDQETIQLALEKTYPQIIIDNEIEAIGRPEITIMKFAAGSE</sequence>
<evidence type="ECO:0000313" key="2">
    <source>
        <dbReference type="EMBL" id="KKU17612.1"/>
    </source>
</evidence>
<name>A0A0G1NBA2_9BACT</name>
<comment type="caution">
    <text evidence="2">The sequence shown here is derived from an EMBL/GenBank/DDBJ whole genome shotgun (WGS) entry which is preliminary data.</text>
</comment>
<protein>
    <submittedName>
        <fullName evidence="2">Trigger factor</fullName>
    </submittedName>
</protein>
<evidence type="ECO:0000313" key="3">
    <source>
        <dbReference type="Proteomes" id="UP000034644"/>
    </source>
</evidence>
<dbReference type="GO" id="GO:0003755">
    <property type="term" value="F:peptidyl-prolyl cis-trans isomerase activity"/>
    <property type="evidence" value="ECO:0007669"/>
    <property type="project" value="TreeGrafter"/>
</dbReference>
<dbReference type="PANTHER" id="PTHR30560">
    <property type="entry name" value="TRIGGER FACTOR CHAPERONE AND PEPTIDYL-PROLYL CIS/TRANS ISOMERASE"/>
    <property type="match status" value="1"/>
</dbReference>
<proteinExistence type="predicted"/>
<dbReference type="SUPFAM" id="SSF102735">
    <property type="entry name" value="Trigger factor ribosome-binding domain"/>
    <property type="match status" value="1"/>
</dbReference>
<gene>
    <name evidence="2" type="ORF">UX27_C0029G0004</name>
</gene>
<dbReference type="GO" id="GO:0051083">
    <property type="term" value="P:'de novo' cotranslational protein folding"/>
    <property type="evidence" value="ECO:0007669"/>
    <property type="project" value="TreeGrafter"/>
</dbReference>
<accession>A0A0G1NBA2</accession>
<organism evidence="2 3">
    <name type="scientific">Candidatus Azambacteria bacterium GW2011_GWA2_45_90</name>
    <dbReference type="NCBI Taxonomy" id="1618614"/>
    <lineage>
        <taxon>Bacteria</taxon>
        <taxon>Candidatus Azamiibacteriota</taxon>
    </lineage>
</organism>
<dbReference type="InterPro" id="IPR005215">
    <property type="entry name" value="Trig_fac"/>
</dbReference>
<dbReference type="Pfam" id="PF05697">
    <property type="entry name" value="Trigger_N"/>
    <property type="match status" value="1"/>
</dbReference>
<dbReference type="GO" id="GO:0043022">
    <property type="term" value="F:ribosome binding"/>
    <property type="evidence" value="ECO:0007669"/>
    <property type="project" value="TreeGrafter"/>
</dbReference>
<evidence type="ECO:0000259" key="1">
    <source>
        <dbReference type="Pfam" id="PF05697"/>
    </source>
</evidence>
<dbReference type="GO" id="GO:0015031">
    <property type="term" value="P:protein transport"/>
    <property type="evidence" value="ECO:0007669"/>
    <property type="project" value="InterPro"/>
</dbReference>
<dbReference type="Proteomes" id="UP000034644">
    <property type="component" value="Unassembled WGS sequence"/>
</dbReference>
<dbReference type="InterPro" id="IPR036611">
    <property type="entry name" value="Trigger_fac_ribosome-bd_sf"/>
</dbReference>
<feature type="domain" description="Trigger factor ribosome-binding bacterial" evidence="1">
    <location>
        <begin position="6"/>
        <end position="104"/>
    </location>
</feature>
<dbReference type="InterPro" id="IPR008881">
    <property type="entry name" value="Trigger_fac_ribosome-bd_bac"/>
</dbReference>
<dbReference type="Gene3D" id="3.30.70.1050">
    <property type="entry name" value="Trigger factor ribosome-binding domain"/>
    <property type="match status" value="1"/>
</dbReference>
<reference evidence="2 3" key="1">
    <citation type="journal article" date="2015" name="Nature">
        <title>rRNA introns, odd ribosomes, and small enigmatic genomes across a large radiation of phyla.</title>
        <authorList>
            <person name="Brown C.T."/>
            <person name="Hug L.A."/>
            <person name="Thomas B.C."/>
            <person name="Sharon I."/>
            <person name="Castelle C.J."/>
            <person name="Singh A."/>
            <person name="Wilkins M.J."/>
            <person name="Williams K.H."/>
            <person name="Banfield J.F."/>
        </authorList>
    </citation>
    <scope>NUCLEOTIDE SEQUENCE [LARGE SCALE GENOMIC DNA]</scope>
</reference>
<dbReference type="GO" id="GO:0043335">
    <property type="term" value="P:protein unfolding"/>
    <property type="evidence" value="ECO:0007669"/>
    <property type="project" value="TreeGrafter"/>
</dbReference>
<dbReference type="EMBL" id="LCLO01000029">
    <property type="protein sequence ID" value="KKU17612.1"/>
    <property type="molecule type" value="Genomic_DNA"/>
</dbReference>
<dbReference type="AlphaFoldDB" id="A0A0G1NBA2"/>
<dbReference type="PANTHER" id="PTHR30560:SF3">
    <property type="entry name" value="TRIGGER FACTOR-LIKE PROTEIN TIG, CHLOROPLASTIC"/>
    <property type="match status" value="1"/>
</dbReference>
<dbReference type="GO" id="GO:0044183">
    <property type="term" value="F:protein folding chaperone"/>
    <property type="evidence" value="ECO:0007669"/>
    <property type="project" value="TreeGrafter"/>
</dbReference>